<sequence>MKRNLASTLRRRRRSDPMRTYDTLPRPLRAWIAQAALPWSPASCLRIWRKARAQGAAPETILDRLDRAEQKALSRDRLAPGALDAARALH</sequence>
<dbReference type="Pfam" id="PF20135">
    <property type="entry name" value="DUF6525"/>
    <property type="match status" value="1"/>
</dbReference>
<name>A0ABY8QGV1_9RHOB</name>
<dbReference type="RefSeq" id="WP_282299845.1">
    <property type="nucleotide sequence ID" value="NZ_CP124616.1"/>
</dbReference>
<evidence type="ECO:0000313" key="2">
    <source>
        <dbReference type="Proteomes" id="UP001241605"/>
    </source>
</evidence>
<protein>
    <submittedName>
        <fullName evidence="1">DUF6525 family protein</fullName>
    </submittedName>
</protein>
<proteinExistence type="predicted"/>
<organism evidence="1 2">
    <name type="scientific">Tropicibacter oceani</name>
    <dbReference type="NCBI Taxonomy" id="3058420"/>
    <lineage>
        <taxon>Bacteria</taxon>
        <taxon>Pseudomonadati</taxon>
        <taxon>Pseudomonadota</taxon>
        <taxon>Alphaproteobacteria</taxon>
        <taxon>Rhodobacterales</taxon>
        <taxon>Roseobacteraceae</taxon>
        <taxon>Tropicibacter</taxon>
    </lineage>
</organism>
<evidence type="ECO:0000313" key="1">
    <source>
        <dbReference type="EMBL" id="WGW03216.1"/>
    </source>
</evidence>
<accession>A0ABY8QGV1</accession>
<dbReference type="InterPro" id="IPR045386">
    <property type="entry name" value="DUF6525"/>
</dbReference>
<dbReference type="Proteomes" id="UP001241605">
    <property type="component" value="Chromosome"/>
</dbReference>
<dbReference type="EMBL" id="CP124616">
    <property type="protein sequence ID" value="WGW03216.1"/>
    <property type="molecule type" value="Genomic_DNA"/>
</dbReference>
<gene>
    <name evidence="1" type="ORF">QF118_14975</name>
</gene>
<reference evidence="1 2" key="1">
    <citation type="submission" date="2023-05" db="EMBL/GenBank/DDBJ databases">
        <title>YMD87, complete Genome.</title>
        <authorList>
            <person name="Zhang J."/>
            <person name="Xu X."/>
        </authorList>
    </citation>
    <scope>NUCLEOTIDE SEQUENCE [LARGE SCALE GENOMIC DNA]</scope>
    <source>
        <strain evidence="1 2">YMD87</strain>
    </source>
</reference>
<keyword evidence="2" id="KW-1185">Reference proteome</keyword>